<feature type="transmembrane region" description="Helical" evidence="1">
    <location>
        <begin position="267"/>
        <end position="289"/>
    </location>
</feature>
<keyword evidence="3" id="KW-1185">Reference proteome</keyword>
<comment type="caution">
    <text evidence="2">The sequence shown here is derived from an EMBL/GenBank/DDBJ whole genome shotgun (WGS) entry which is preliminary data.</text>
</comment>
<dbReference type="EMBL" id="JAUDDZ010000016">
    <property type="protein sequence ID" value="MDM8275658.1"/>
    <property type="molecule type" value="Genomic_DNA"/>
</dbReference>
<evidence type="ECO:0008006" key="4">
    <source>
        <dbReference type="Google" id="ProtNLM"/>
    </source>
</evidence>
<organism evidence="2 3">
    <name type="scientific">Enorma phocaeensis</name>
    <dbReference type="NCBI Taxonomy" id="1871019"/>
    <lineage>
        <taxon>Bacteria</taxon>
        <taxon>Bacillati</taxon>
        <taxon>Actinomycetota</taxon>
        <taxon>Coriobacteriia</taxon>
        <taxon>Coriobacteriales</taxon>
        <taxon>Coriobacteriaceae</taxon>
        <taxon>Enorma</taxon>
    </lineage>
</organism>
<feature type="transmembrane region" description="Helical" evidence="1">
    <location>
        <begin position="71"/>
        <end position="94"/>
    </location>
</feature>
<feature type="transmembrane region" description="Helical" evidence="1">
    <location>
        <begin position="157"/>
        <end position="180"/>
    </location>
</feature>
<proteinExistence type="predicted"/>
<keyword evidence="1" id="KW-0472">Membrane</keyword>
<reference evidence="3" key="1">
    <citation type="submission" date="2023-06" db="EMBL/GenBank/DDBJ databases">
        <title>Identification and characterization of horizontal gene transfer across gut microbiota members of farm animals based on homology search.</title>
        <authorList>
            <person name="Zeman M."/>
            <person name="Kubasova T."/>
            <person name="Jahodarova E."/>
            <person name="Nykrynova M."/>
            <person name="Rychlik I."/>
        </authorList>
    </citation>
    <scope>NUCLEOTIDE SEQUENCE [LARGE SCALE GENOMIC DNA]</scope>
    <source>
        <strain evidence="3">154_Feed</strain>
    </source>
</reference>
<dbReference type="Proteomes" id="UP001529421">
    <property type="component" value="Unassembled WGS sequence"/>
</dbReference>
<keyword evidence="1" id="KW-0812">Transmembrane</keyword>
<feature type="transmembrane region" description="Helical" evidence="1">
    <location>
        <begin position="115"/>
        <end position="145"/>
    </location>
</feature>
<protein>
    <recommendedName>
        <fullName evidence="4">ABC transporter permease subunit</fullName>
    </recommendedName>
</protein>
<evidence type="ECO:0000256" key="1">
    <source>
        <dbReference type="SAM" id="Phobius"/>
    </source>
</evidence>
<gene>
    <name evidence="2" type="ORF">QUW28_09175</name>
</gene>
<accession>A0ABT7VAX5</accession>
<feature type="transmembrane region" description="Helical" evidence="1">
    <location>
        <begin position="187"/>
        <end position="208"/>
    </location>
</feature>
<feature type="transmembrane region" description="Helical" evidence="1">
    <location>
        <begin position="21"/>
        <end position="43"/>
    </location>
</feature>
<evidence type="ECO:0000313" key="3">
    <source>
        <dbReference type="Proteomes" id="UP001529421"/>
    </source>
</evidence>
<sequence>MLNLLKSDLYRISRPLGLRGSLWQYGIAIVVVYVLIFLALFMLGQPALSSAFTTSTDLLKEFTTFTSPTQALASLTGGIVPLCATFMSVELALADFKQGFIRTLTSARRGRQSYFAAKVISAGVVSFVLIAFSSALLLALIALVGGTYTQGDSLASAAVWALGYWLNTWALSALSLILVYATRINPVSYIGAWCFCVSVVPQTLNGLAHSSGGLLRFLEPIAPLLETLAAWMPSSAISNLAEGGSRLLGSSIDIWDTTSRALTIDPAAQTLLTGIIWIALAAAAVLAIARHRDV</sequence>
<name>A0ABT7VAX5_9ACTN</name>
<dbReference type="RefSeq" id="WP_289545856.1">
    <property type="nucleotide sequence ID" value="NZ_JAUDDZ010000016.1"/>
</dbReference>
<keyword evidence="1" id="KW-1133">Transmembrane helix</keyword>
<evidence type="ECO:0000313" key="2">
    <source>
        <dbReference type="EMBL" id="MDM8275658.1"/>
    </source>
</evidence>